<evidence type="ECO:0000313" key="2">
    <source>
        <dbReference type="EMBL" id="MEJ8566146.1"/>
    </source>
</evidence>
<evidence type="ECO:0000313" key="3">
    <source>
        <dbReference type="Proteomes" id="UP001359886"/>
    </source>
</evidence>
<dbReference type="InterPro" id="IPR029063">
    <property type="entry name" value="SAM-dependent_MTases_sf"/>
</dbReference>
<comment type="caution">
    <text evidence="2">The sequence shown here is derived from an EMBL/GenBank/DDBJ whole genome shotgun (WGS) entry which is preliminary data.</text>
</comment>
<dbReference type="GO" id="GO:0008168">
    <property type="term" value="F:methyltransferase activity"/>
    <property type="evidence" value="ECO:0007669"/>
    <property type="project" value="UniProtKB-KW"/>
</dbReference>
<sequence length="196" mass="21693">MSDTDRSKWNRRYREGAYGDRKHPTPLLERWIEKIPCGKALDVACGAGRNALFLAARGFEVDAVDISAAGLERGRAMARGAGLKIHWIEHDFDSPLETTGEYQLILMVRYVNLPLLNGLCDRLAPGGFLMCEEHLRVASGEDLAGPSNPAFRVRPGDLQKAATGLDIEYSFEGRLRDPDGRQVALAQLVGRRPPHN</sequence>
<dbReference type="InterPro" id="IPR041698">
    <property type="entry name" value="Methyltransf_25"/>
</dbReference>
<dbReference type="CDD" id="cd02440">
    <property type="entry name" value="AdoMet_MTases"/>
    <property type="match status" value="1"/>
</dbReference>
<dbReference type="RefSeq" id="WP_354693469.1">
    <property type="nucleotide sequence ID" value="NZ_JAZHOG010000001.1"/>
</dbReference>
<organism evidence="2 3">
    <name type="scientific">Elongatibacter sediminis</name>
    <dbReference type="NCBI Taxonomy" id="3119006"/>
    <lineage>
        <taxon>Bacteria</taxon>
        <taxon>Pseudomonadati</taxon>
        <taxon>Pseudomonadota</taxon>
        <taxon>Gammaproteobacteria</taxon>
        <taxon>Chromatiales</taxon>
        <taxon>Wenzhouxiangellaceae</taxon>
        <taxon>Elongatibacter</taxon>
    </lineage>
</organism>
<dbReference type="AlphaFoldDB" id="A0AAW9R9W3"/>
<feature type="domain" description="Methyltransferase" evidence="1">
    <location>
        <begin position="41"/>
        <end position="127"/>
    </location>
</feature>
<dbReference type="GO" id="GO:0032259">
    <property type="term" value="P:methylation"/>
    <property type="evidence" value="ECO:0007669"/>
    <property type="project" value="UniProtKB-KW"/>
</dbReference>
<dbReference type="SUPFAM" id="SSF53335">
    <property type="entry name" value="S-adenosyl-L-methionine-dependent methyltransferases"/>
    <property type="match status" value="1"/>
</dbReference>
<dbReference type="Pfam" id="PF13649">
    <property type="entry name" value="Methyltransf_25"/>
    <property type="match status" value="1"/>
</dbReference>
<name>A0AAW9R9W3_9GAMM</name>
<dbReference type="EC" id="2.1.-.-" evidence="2"/>
<proteinExistence type="predicted"/>
<evidence type="ECO:0000259" key="1">
    <source>
        <dbReference type="Pfam" id="PF13649"/>
    </source>
</evidence>
<reference evidence="2 3" key="1">
    <citation type="submission" date="2024-02" db="EMBL/GenBank/DDBJ databases">
        <title>A novel Wenzhouxiangellaceae bacterium, isolated from coastal sediments.</title>
        <authorList>
            <person name="Du Z.-J."/>
            <person name="Ye Y.-Q."/>
            <person name="Zhang X.-Y."/>
        </authorList>
    </citation>
    <scope>NUCLEOTIDE SEQUENCE [LARGE SCALE GENOMIC DNA]</scope>
    <source>
        <strain evidence="2 3">CH-27</strain>
    </source>
</reference>
<keyword evidence="3" id="KW-1185">Reference proteome</keyword>
<dbReference type="Gene3D" id="3.40.50.150">
    <property type="entry name" value="Vaccinia Virus protein VP39"/>
    <property type="match status" value="1"/>
</dbReference>
<dbReference type="Proteomes" id="UP001359886">
    <property type="component" value="Unassembled WGS sequence"/>
</dbReference>
<dbReference type="EMBL" id="JAZHOG010000001">
    <property type="protein sequence ID" value="MEJ8566146.1"/>
    <property type="molecule type" value="Genomic_DNA"/>
</dbReference>
<protein>
    <submittedName>
        <fullName evidence="2">Class I SAM-dependent methyltransferase</fullName>
        <ecNumber evidence="2">2.1.-.-</ecNumber>
    </submittedName>
</protein>
<keyword evidence="2" id="KW-0489">Methyltransferase</keyword>
<keyword evidence="2" id="KW-0808">Transferase</keyword>
<accession>A0AAW9R9W3</accession>
<gene>
    <name evidence="2" type="ORF">V3330_00805</name>
</gene>